<comment type="subcellular location">
    <subcellularLocation>
        <location evidence="1">Membrane</location>
        <topology evidence="1">Single-pass membrane protein</topology>
    </subcellularLocation>
</comment>
<dbReference type="AlphaFoldDB" id="A0A834Z9V9"/>
<dbReference type="InterPro" id="IPR044839">
    <property type="entry name" value="NDR1-like"/>
</dbReference>
<evidence type="ECO:0000313" key="7">
    <source>
        <dbReference type="EMBL" id="KAF8403160.1"/>
    </source>
</evidence>
<dbReference type="PANTHER" id="PTHR31234">
    <property type="entry name" value="LATE EMBRYOGENESIS ABUNDANT (LEA) HYDROXYPROLINE-RICH GLYCOPROTEIN FAMILY"/>
    <property type="match status" value="1"/>
</dbReference>
<comment type="caution">
    <text evidence="7">The sequence shown here is derived from an EMBL/GenBank/DDBJ whole genome shotgun (WGS) entry which is preliminary data.</text>
</comment>
<gene>
    <name evidence="7" type="ORF">HHK36_011257</name>
</gene>
<dbReference type="OMA" id="DNHMSAT"/>
<keyword evidence="2 5" id="KW-0812">Transmembrane</keyword>
<proteinExistence type="predicted"/>
<dbReference type="GO" id="GO:0098542">
    <property type="term" value="P:defense response to other organism"/>
    <property type="evidence" value="ECO:0007669"/>
    <property type="project" value="InterPro"/>
</dbReference>
<organism evidence="7 8">
    <name type="scientific">Tetracentron sinense</name>
    <name type="common">Spur-leaf</name>
    <dbReference type="NCBI Taxonomy" id="13715"/>
    <lineage>
        <taxon>Eukaryota</taxon>
        <taxon>Viridiplantae</taxon>
        <taxon>Streptophyta</taxon>
        <taxon>Embryophyta</taxon>
        <taxon>Tracheophyta</taxon>
        <taxon>Spermatophyta</taxon>
        <taxon>Magnoliopsida</taxon>
        <taxon>Trochodendrales</taxon>
        <taxon>Trochodendraceae</taxon>
        <taxon>Tetracentron</taxon>
    </lineage>
</organism>
<reference evidence="7 8" key="1">
    <citation type="submission" date="2020-04" db="EMBL/GenBank/DDBJ databases">
        <title>Plant Genome Project.</title>
        <authorList>
            <person name="Zhang R.-G."/>
        </authorList>
    </citation>
    <scope>NUCLEOTIDE SEQUENCE [LARGE SCALE GENOMIC DNA]</scope>
    <source>
        <strain evidence="7">YNK0</strain>
        <tissue evidence="7">Leaf</tissue>
    </source>
</reference>
<keyword evidence="3 5" id="KW-1133">Transmembrane helix</keyword>
<dbReference type="Proteomes" id="UP000655225">
    <property type="component" value="Unassembled WGS sequence"/>
</dbReference>
<feature type="transmembrane region" description="Helical" evidence="5">
    <location>
        <begin position="12"/>
        <end position="38"/>
    </location>
</feature>
<name>A0A834Z9V9_TETSI</name>
<dbReference type="PANTHER" id="PTHR31234:SF39">
    <property type="entry name" value="HARPIN-INDUCED PROTEIN 1 CONTAINING PROTEIN, EXPRESSED"/>
    <property type="match status" value="1"/>
</dbReference>
<protein>
    <recommendedName>
        <fullName evidence="6">Late embryogenesis abundant protein LEA-2 subgroup domain-containing protein</fullName>
    </recommendedName>
</protein>
<evidence type="ECO:0000256" key="2">
    <source>
        <dbReference type="ARBA" id="ARBA00022692"/>
    </source>
</evidence>
<keyword evidence="8" id="KW-1185">Reference proteome</keyword>
<evidence type="ECO:0000256" key="1">
    <source>
        <dbReference type="ARBA" id="ARBA00004167"/>
    </source>
</evidence>
<evidence type="ECO:0000256" key="5">
    <source>
        <dbReference type="SAM" id="Phobius"/>
    </source>
</evidence>
<dbReference type="OrthoDB" id="669838at2759"/>
<sequence length="196" mass="22290">MARPAAPRSRQGGLIRCIAIMVLVTIILFGLIILIIWLEVRPKLLTFTVEESSVHGFHLEKNHINGTFRFSMKSYNPNSKVSVYYNSMNVYVVYDEQTIAFSDAVVPFFQPRHNGTQFVVKPVAQPVLLMGSVSRDLRLEEKTGDIEVAVKVKANIRFRLGIWKSSERTLRVFCSSVVVHISSAKNFERSYCDVHL</sequence>
<dbReference type="GO" id="GO:0005886">
    <property type="term" value="C:plasma membrane"/>
    <property type="evidence" value="ECO:0007669"/>
    <property type="project" value="TreeGrafter"/>
</dbReference>
<dbReference type="Pfam" id="PF03168">
    <property type="entry name" value="LEA_2"/>
    <property type="match status" value="1"/>
</dbReference>
<feature type="domain" description="Late embryogenesis abundant protein LEA-2 subgroup" evidence="6">
    <location>
        <begin position="73"/>
        <end position="172"/>
    </location>
</feature>
<evidence type="ECO:0000259" key="6">
    <source>
        <dbReference type="Pfam" id="PF03168"/>
    </source>
</evidence>
<evidence type="ECO:0000256" key="4">
    <source>
        <dbReference type="ARBA" id="ARBA00023136"/>
    </source>
</evidence>
<dbReference type="InterPro" id="IPR004864">
    <property type="entry name" value="LEA_2"/>
</dbReference>
<dbReference type="EMBL" id="JABCRI010000007">
    <property type="protein sequence ID" value="KAF8403160.1"/>
    <property type="molecule type" value="Genomic_DNA"/>
</dbReference>
<accession>A0A834Z9V9</accession>
<evidence type="ECO:0000256" key="3">
    <source>
        <dbReference type="ARBA" id="ARBA00022989"/>
    </source>
</evidence>
<keyword evidence="4 5" id="KW-0472">Membrane</keyword>
<evidence type="ECO:0000313" key="8">
    <source>
        <dbReference type="Proteomes" id="UP000655225"/>
    </source>
</evidence>